<evidence type="ECO:0000313" key="1">
    <source>
        <dbReference type="RefSeq" id="XP_028143940.1"/>
    </source>
</evidence>
<accession>A0A6P7GJI5</accession>
<proteinExistence type="predicted"/>
<organism evidence="1">
    <name type="scientific">Diabrotica virgifera virgifera</name>
    <name type="common">western corn rootworm</name>
    <dbReference type="NCBI Taxonomy" id="50390"/>
    <lineage>
        <taxon>Eukaryota</taxon>
        <taxon>Metazoa</taxon>
        <taxon>Ecdysozoa</taxon>
        <taxon>Arthropoda</taxon>
        <taxon>Hexapoda</taxon>
        <taxon>Insecta</taxon>
        <taxon>Pterygota</taxon>
        <taxon>Neoptera</taxon>
        <taxon>Endopterygota</taxon>
        <taxon>Coleoptera</taxon>
        <taxon>Polyphaga</taxon>
        <taxon>Cucujiformia</taxon>
        <taxon>Chrysomeloidea</taxon>
        <taxon>Chrysomelidae</taxon>
        <taxon>Galerucinae</taxon>
        <taxon>Diabroticina</taxon>
        <taxon>Diabroticites</taxon>
        <taxon>Diabrotica</taxon>
    </lineage>
</organism>
<dbReference type="AlphaFoldDB" id="A0A6P7GJI5"/>
<reference evidence="1" key="1">
    <citation type="submission" date="2025-08" db="UniProtKB">
        <authorList>
            <consortium name="RefSeq"/>
        </authorList>
    </citation>
    <scope>IDENTIFICATION</scope>
    <source>
        <tissue evidence="1">Whole insect</tissue>
    </source>
</reference>
<name>A0A6P7GJI5_DIAVI</name>
<sequence length="96" mass="11364">MDIKQEVSEIYKVEMHNEMDDGFLTNCKIEIQEEFKKESVHDTFVYSDSQQFSTKIEVKEDESKLKPIEEIATNNENGSPDRTYSADWWVIHLLLF</sequence>
<protein>
    <submittedName>
        <fullName evidence="1">Uncharacterized protein LOC114337636 isoform X2</fullName>
    </submittedName>
</protein>
<dbReference type="RefSeq" id="XP_028143940.1">
    <property type="nucleotide sequence ID" value="XM_028288139.1"/>
</dbReference>
<gene>
    <name evidence="1" type="primary">LOC114337636</name>
</gene>